<proteinExistence type="predicted"/>
<evidence type="ECO:0000313" key="5">
    <source>
        <dbReference type="Proteomes" id="UP000823927"/>
    </source>
</evidence>
<gene>
    <name evidence="4" type="primary">grpE</name>
    <name evidence="4" type="ORF">IAB46_07785</name>
</gene>
<name>A0A9D1JQR9_9FIRM</name>
<evidence type="ECO:0000256" key="3">
    <source>
        <dbReference type="SAM" id="MobiDB-lite"/>
    </source>
</evidence>
<evidence type="ECO:0000313" key="4">
    <source>
        <dbReference type="EMBL" id="HIS47443.1"/>
    </source>
</evidence>
<evidence type="ECO:0000256" key="2">
    <source>
        <dbReference type="SAM" id="Coils"/>
    </source>
</evidence>
<dbReference type="Gene3D" id="2.30.22.10">
    <property type="entry name" value="Head domain of nucleotide exchange factor GrpE"/>
    <property type="match status" value="1"/>
</dbReference>
<evidence type="ECO:0000256" key="1">
    <source>
        <dbReference type="ARBA" id="ARBA00023186"/>
    </source>
</evidence>
<dbReference type="InterPro" id="IPR000740">
    <property type="entry name" value="GrpE"/>
</dbReference>
<accession>A0A9D1JQR9</accession>
<keyword evidence="2" id="KW-0175">Coiled coil</keyword>
<feature type="region of interest" description="Disordered" evidence="3">
    <location>
        <begin position="118"/>
        <end position="155"/>
    </location>
</feature>
<dbReference type="GO" id="GO:0051087">
    <property type="term" value="F:protein-folding chaperone binding"/>
    <property type="evidence" value="ECO:0007669"/>
    <property type="project" value="InterPro"/>
</dbReference>
<dbReference type="InterPro" id="IPR009012">
    <property type="entry name" value="GrpE_head"/>
</dbReference>
<keyword evidence="1" id="KW-0143">Chaperone</keyword>
<dbReference type="EMBL" id="DVIT01000028">
    <property type="protein sequence ID" value="HIS47443.1"/>
    <property type="molecule type" value="Genomic_DNA"/>
</dbReference>
<dbReference type="GO" id="GO:0000774">
    <property type="term" value="F:adenyl-nucleotide exchange factor activity"/>
    <property type="evidence" value="ECO:0007669"/>
    <property type="project" value="InterPro"/>
</dbReference>
<feature type="coiled-coil region" evidence="2">
    <location>
        <begin position="54"/>
        <end position="116"/>
    </location>
</feature>
<dbReference type="SUPFAM" id="SSF51064">
    <property type="entry name" value="Head domain of nucleotide exchange factor GrpE"/>
    <property type="match status" value="1"/>
</dbReference>
<reference evidence="4" key="2">
    <citation type="journal article" date="2021" name="PeerJ">
        <title>Extensive microbial diversity within the chicken gut microbiome revealed by metagenomics and culture.</title>
        <authorList>
            <person name="Gilroy R."/>
            <person name="Ravi A."/>
            <person name="Getino M."/>
            <person name="Pursley I."/>
            <person name="Horton D.L."/>
            <person name="Alikhan N.F."/>
            <person name="Baker D."/>
            <person name="Gharbi K."/>
            <person name="Hall N."/>
            <person name="Watson M."/>
            <person name="Adriaenssens E.M."/>
            <person name="Foster-Nyarko E."/>
            <person name="Jarju S."/>
            <person name="Secka A."/>
            <person name="Antonio M."/>
            <person name="Oren A."/>
            <person name="Chaudhuri R.R."/>
            <person name="La Ragione R."/>
            <person name="Hildebrand F."/>
            <person name="Pallen M.J."/>
        </authorList>
    </citation>
    <scope>NUCLEOTIDE SEQUENCE</scope>
    <source>
        <strain evidence="4">CHK178-757</strain>
    </source>
</reference>
<dbReference type="Proteomes" id="UP000823927">
    <property type="component" value="Unassembled WGS sequence"/>
</dbReference>
<dbReference type="AlphaFoldDB" id="A0A9D1JQR9"/>
<dbReference type="GO" id="GO:0042803">
    <property type="term" value="F:protein homodimerization activity"/>
    <property type="evidence" value="ECO:0007669"/>
    <property type="project" value="InterPro"/>
</dbReference>
<dbReference type="Pfam" id="PF01025">
    <property type="entry name" value="GrpE"/>
    <property type="match status" value="1"/>
</dbReference>
<sequence>MADRYESMNSLRESLDKVFDLCGLEKSRAQIQKPGGFAGFLEGLCDDRNLCRFMDTLESQARRAARNLEDLRLDEWNYQENERRLKTMENELTQLQEKHRKEMDALRREYEEKLKDQSLAASNAWEPQGKTAAAPQEGGMAAGYPEDGAASASQDEECEAMILNVIAMRDNLLMRREWIRDNDPDNASAARLVEGQLRETGKLLKKAGVEILEDDGMFDSSRHTVVDTKPVDDPLLDNQIAEVFRPGYAYKGKVLRGQEVILYVCRDPLFD</sequence>
<organism evidence="4 5">
    <name type="scientific">Candidatus Scybalocola faecigallinarum</name>
    <dbReference type="NCBI Taxonomy" id="2840941"/>
    <lineage>
        <taxon>Bacteria</taxon>
        <taxon>Bacillati</taxon>
        <taxon>Bacillota</taxon>
        <taxon>Clostridia</taxon>
        <taxon>Lachnospirales</taxon>
        <taxon>Lachnospiraceae</taxon>
        <taxon>Lachnospiraceae incertae sedis</taxon>
        <taxon>Candidatus Scybalocola (ex Gilroy et al. 2021)</taxon>
    </lineage>
</organism>
<comment type="caution">
    <text evidence="4">The sequence shown here is derived from an EMBL/GenBank/DDBJ whole genome shotgun (WGS) entry which is preliminary data.</text>
</comment>
<dbReference type="GO" id="GO:0006457">
    <property type="term" value="P:protein folding"/>
    <property type="evidence" value="ECO:0007669"/>
    <property type="project" value="InterPro"/>
</dbReference>
<reference evidence="4" key="1">
    <citation type="submission" date="2020-10" db="EMBL/GenBank/DDBJ databases">
        <authorList>
            <person name="Gilroy R."/>
        </authorList>
    </citation>
    <scope>NUCLEOTIDE SEQUENCE</scope>
    <source>
        <strain evidence="4">CHK178-757</strain>
    </source>
</reference>
<protein>
    <submittedName>
        <fullName evidence="4">Nucleotide exchange factor GrpE</fullName>
    </submittedName>
</protein>